<comment type="caution">
    <text evidence="3">The sequence shown here is derived from an EMBL/GenBank/DDBJ whole genome shotgun (WGS) entry which is preliminary data.</text>
</comment>
<feature type="compositionally biased region" description="Low complexity" evidence="1">
    <location>
        <begin position="306"/>
        <end position="318"/>
    </location>
</feature>
<feature type="compositionally biased region" description="Basic and acidic residues" evidence="1">
    <location>
        <begin position="294"/>
        <end position="305"/>
    </location>
</feature>
<feature type="region of interest" description="Disordered" evidence="1">
    <location>
        <begin position="99"/>
        <end position="189"/>
    </location>
</feature>
<protein>
    <submittedName>
        <fullName evidence="3">Uncharacterized protein</fullName>
    </submittedName>
</protein>
<feature type="region of interest" description="Disordered" evidence="1">
    <location>
        <begin position="239"/>
        <end position="325"/>
    </location>
</feature>
<dbReference type="AlphaFoldDB" id="A0A8J2P5M8"/>
<accession>A0A8J2P5M8</accession>
<evidence type="ECO:0000256" key="1">
    <source>
        <dbReference type="SAM" id="MobiDB-lite"/>
    </source>
</evidence>
<feature type="compositionally biased region" description="Low complexity" evidence="1">
    <location>
        <begin position="106"/>
        <end position="119"/>
    </location>
</feature>
<proteinExistence type="predicted"/>
<dbReference type="EMBL" id="CAJVCH010221423">
    <property type="protein sequence ID" value="CAG7731929.1"/>
    <property type="molecule type" value="Genomic_DNA"/>
</dbReference>
<organism evidence="3 4">
    <name type="scientific">Allacma fusca</name>
    <dbReference type="NCBI Taxonomy" id="39272"/>
    <lineage>
        <taxon>Eukaryota</taxon>
        <taxon>Metazoa</taxon>
        <taxon>Ecdysozoa</taxon>
        <taxon>Arthropoda</taxon>
        <taxon>Hexapoda</taxon>
        <taxon>Collembola</taxon>
        <taxon>Symphypleona</taxon>
        <taxon>Sminthuridae</taxon>
        <taxon>Allacma</taxon>
    </lineage>
</organism>
<feature type="chain" id="PRO_5035220023" evidence="2">
    <location>
        <begin position="21"/>
        <end position="390"/>
    </location>
</feature>
<reference evidence="3" key="1">
    <citation type="submission" date="2021-06" db="EMBL/GenBank/DDBJ databases">
        <authorList>
            <person name="Hodson N. C."/>
            <person name="Mongue J. A."/>
            <person name="Jaron S. K."/>
        </authorList>
    </citation>
    <scope>NUCLEOTIDE SEQUENCE</scope>
</reference>
<keyword evidence="2" id="KW-0732">Signal</keyword>
<feature type="compositionally biased region" description="Polar residues" evidence="1">
    <location>
        <begin position="173"/>
        <end position="189"/>
    </location>
</feature>
<gene>
    <name evidence="3" type="ORF">AFUS01_LOCUS20482</name>
</gene>
<feature type="signal peptide" evidence="2">
    <location>
        <begin position="1"/>
        <end position="20"/>
    </location>
</feature>
<evidence type="ECO:0000313" key="3">
    <source>
        <dbReference type="EMBL" id="CAG7731929.1"/>
    </source>
</evidence>
<name>A0A8J2P5M8_9HEXA</name>
<evidence type="ECO:0000256" key="2">
    <source>
        <dbReference type="SAM" id="SignalP"/>
    </source>
</evidence>
<dbReference type="OrthoDB" id="10637569at2759"/>
<feature type="compositionally biased region" description="Gly residues" evidence="1">
    <location>
        <begin position="153"/>
        <end position="162"/>
    </location>
</feature>
<keyword evidence="4" id="KW-1185">Reference proteome</keyword>
<feature type="compositionally biased region" description="Low complexity" evidence="1">
    <location>
        <begin position="266"/>
        <end position="277"/>
    </location>
</feature>
<evidence type="ECO:0000313" key="4">
    <source>
        <dbReference type="Proteomes" id="UP000708208"/>
    </source>
</evidence>
<feature type="compositionally biased region" description="Polar residues" evidence="1">
    <location>
        <begin position="239"/>
        <end position="253"/>
    </location>
</feature>
<dbReference type="Proteomes" id="UP000708208">
    <property type="component" value="Unassembled WGS sequence"/>
</dbReference>
<sequence>MPMCLIVILIRSIGVQVNLCNCHCLLGQSISSLPPRSPRASSRSRHHFSFNKALSMDTSHPSETSYRYGGHEGSWEGGHNFNSSSSHRDYTYTQCYTHPHGQTGVTTSSSSRTARSSLSEMDSVSEADENNKLLEYSSESTAAMEQEDSSEVLGGGDGGGGGEQDKSSEASRLLQSTSGSGSNLNICENNQNKTPLSSIGTDAIHRQLTHHQTAADILNKRESHAYHFKRKYNFRSDSVFSDVTPMPTSSTTPEAVKSPEAREKSGSLSSLKGQSSKWASLRKKLGRLNSSSEKQQHKGAMEHQAHQLQQQHQQQQQHPKSAKVSLEEKRSLLQRAKTLSILPVNRAGREEVVKKPKEIAKPPELFNVGGEMNMIPLELLIDINDLKIQE</sequence>